<dbReference type="GO" id="GO:0006355">
    <property type="term" value="P:regulation of DNA-templated transcription"/>
    <property type="evidence" value="ECO:0007669"/>
    <property type="project" value="InterPro"/>
</dbReference>
<evidence type="ECO:0000313" key="10">
    <source>
        <dbReference type="Proteomes" id="UP000532373"/>
    </source>
</evidence>
<gene>
    <name evidence="9" type="ORF">HNQ96_005677</name>
</gene>
<evidence type="ECO:0000256" key="6">
    <source>
        <dbReference type="PROSITE-ProRule" id="PRU00169"/>
    </source>
</evidence>
<dbReference type="PRINTS" id="PR00038">
    <property type="entry name" value="HTHLUXR"/>
</dbReference>
<dbReference type="SMART" id="SM00448">
    <property type="entry name" value="REC"/>
    <property type="match status" value="1"/>
</dbReference>
<dbReference type="GO" id="GO:0000160">
    <property type="term" value="P:phosphorelay signal transduction system"/>
    <property type="evidence" value="ECO:0007669"/>
    <property type="project" value="UniProtKB-KW"/>
</dbReference>
<evidence type="ECO:0000313" key="9">
    <source>
        <dbReference type="EMBL" id="MBB6469783.1"/>
    </source>
</evidence>
<dbReference type="FunFam" id="3.40.50.2300:FF:000018">
    <property type="entry name" value="DNA-binding transcriptional regulator NtrC"/>
    <property type="match status" value="1"/>
</dbReference>
<keyword evidence="4" id="KW-0238">DNA-binding</keyword>
<name>A0A8E1WKQ1_9HYPH</name>
<dbReference type="SUPFAM" id="SSF52172">
    <property type="entry name" value="CheY-like"/>
    <property type="match status" value="1"/>
</dbReference>
<dbReference type="InterPro" id="IPR000792">
    <property type="entry name" value="Tscrpt_reg_LuxR_C"/>
</dbReference>
<evidence type="ECO:0000259" key="8">
    <source>
        <dbReference type="PROSITE" id="PS50110"/>
    </source>
</evidence>
<dbReference type="PROSITE" id="PS50110">
    <property type="entry name" value="RESPONSE_REGULATORY"/>
    <property type="match status" value="1"/>
</dbReference>
<dbReference type="NCBIfam" id="NF006900">
    <property type="entry name" value="PRK09390.1"/>
    <property type="match status" value="1"/>
</dbReference>
<dbReference type="InterPro" id="IPR016032">
    <property type="entry name" value="Sig_transdc_resp-reg_C-effctor"/>
</dbReference>
<dbReference type="CDD" id="cd17537">
    <property type="entry name" value="REC_FixJ"/>
    <property type="match status" value="1"/>
</dbReference>
<dbReference type="CDD" id="cd06170">
    <property type="entry name" value="LuxR_C_like"/>
    <property type="match status" value="1"/>
</dbReference>
<dbReference type="PANTHER" id="PTHR44688">
    <property type="entry name" value="DNA-BINDING TRANSCRIPTIONAL ACTIVATOR DEVR_DOSR"/>
    <property type="match status" value="1"/>
</dbReference>
<dbReference type="InterPro" id="IPR001789">
    <property type="entry name" value="Sig_transdc_resp-reg_receiver"/>
</dbReference>
<dbReference type="Gene3D" id="1.10.10.10">
    <property type="entry name" value="Winged helix-like DNA-binding domain superfamily/Winged helix DNA-binding domain"/>
    <property type="match status" value="1"/>
</dbReference>
<evidence type="ECO:0000256" key="1">
    <source>
        <dbReference type="ARBA" id="ARBA00022553"/>
    </source>
</evidence>
<evidence type="ECO:0000256" key="2">
    <source>
        <dbReference type="ARBA" id="ARBA00023012"/>
    </source>
</evidence>
<dbReference type="InterPro" id="IPR011006">
    <property type="entry name" value="CheY-like_superfamily"/>
</dbReference>
<evidence type="ECO:0000256" key="3">
    <source>
        <dbReference type="ARBA" id="ARBA00023015"/>
    </source>
</evidence>
<dbReference type="SUPFAM" id="SSF46894">
    <property type="entry name" value="C-terminal effector domain of the bipartite response regulators"/>
    <property type="match status" value="1"/>
</dbReference>
<accession>A0A8E1WKQ1</accession>
<dbReference type="RefSeq" id="WP_184773446.1">
    <property type="nucleotide sequence ID" value="NZ_JACHGI010000019.1"/>
</dbReference>
<dbReference type="Gene3D" id="3.40.50.2300">
    <property type="match status" value="1"/>
</dbReference>
<dbReference type="Proteomes" id="UP000532373">
    <property type="component" value="Unassembled WGS sequence"/>
</dbReference>
<dbReference type="Pfam" id="PF00072">
    <property type="entry name" value="Response_reg"/>
    <property type="match status" value="1"/>
</dbReference>
<keyword evidence="2" id="KW-0902">Two-component regulatory system</keyword>
<feature type="domain" description="HTH luxR-type" evidence="7">
    <location>
        <begin position="136"/>
        <end position="201"/>
    </location>
</feature>
<dbReference type="EMBL" id="JACHGI010000019">
    <property type="protein sequence ID" value="MBB6469783.1"/>
    <property type="molecule type" value="Genomic_DNA"/>
</dbReference>
<feature type="modified residue" description="4-aspartylphosphate" evidence="6">
    <location>
        <position position="56"/>
    </location>
</feature>
<reference evidence="9 10" key="1">
    <citation type="submission" date="2020-08" db="EMBL/GenBank/DDBJ databases">
        <title>Genomic Encyclopedia of Type Strains, Phase IV (KMG-IV): sequencing the most valuable type-strain genomes for metagenomic binning, comparative biology and taxonomic classification.</title>
        <authorList>
            <person name="Goeker M."/>
        </authorList>
    </citation>
    <scope>NUCLEOTIDE SEQUENCE [LARGE SCALE GENOMIC DNA]</scope>
    <source>
        <strain evidence="9 10">DSM 17454</strain>
    </source>
</reference>
<evidence type="ECO:0000256" key="4">
    <source>
        <dbReference type="ARBA" id="ARBA00023125"/>
    </source>
</evidence>
<dbReference type="PROSITE" id="PS50043">
    <property type="entry name" value="HTH_LUXR_2"/>
    <property type="match status" value="1"/>
</dbReference>
<organism evidence="9 10">
    <name type="scientific">Aminobacter carboxidus</name>
    <dbReference type="NCBI Taxonomy" id="376165"/>
    <lineage>
        <taxon>Bacteria</taxon>
        <taxon>Pseudomonadati</taxon>
        <taxon>Pseudomonadota</taxon>
        <taxon>Alphaproteobacteria</taxon>
        <taxon>Hyphomicrobiales</taxon>
        <taxon>Phyllobacteriaceae</taxon>
        <taxon>Aminobacter</taxon>
    </lineage>
</organism>
<dbReference type="PANTHER" id="PTHR44688:SF16">
    <property type="entry name" value="DNA-BINDING TRANSCRIPTIONAL ACTIVATOR DEVR_DOSR"/>
    <property type="match status" value="1"/>
</dbReference>
<sequence length="211" mass="22924">MDKGDYVVHLVDDEEPVRRSLVFLLTMAGYTVRQHESATAFLSVAPTINNGCLVTDLRMPDLDGIELLRRLRQLPSSIPTIVITGHGDVPLAVEAMKAGALDFIEKPFKEEILAAAIDRAAASLGKVAVHEDISAIRARAASLSEREREVFSAVVAGLPNKTIAYDLDISPRTVEVHRANVMSKMEAKSLPDLVRMALEAGLDSSKEHQTG</sequence>
<evidence type="ECO:0000256" key="5">
    <source>
        <dbReference type="ARBA" id="ARBA00023163"/>
    </source>
</evidence>
<keyword evidence="3" id="KW-0805">Transcription regulation</keyword>
<proteinExistence type="predicted"/>
<comment type="caution">
    <text evidence="9">The sequence shown here is derived from an EMBL/GenBank/DDBJ whole genome shotgun (WGS) entry which is preliminary data.</text>
</comment>
<evidence type="ECO:0000259" key="7">
    <source>
        <dbReference type="PROSITE" id="PS50043"/>
    </source>
</evidence>
<dbReference type="PROSITE" id="PS00622">
    <property type="entry name" value="HTH_LUXR_1"/>
    <property type="match status" value="1"/>
</dbReference>
<feature type="domain" description="Response regulatory" evidence="8">
    <location>
        <begin position="7"/>
        <end position="121"/>
    </location>
</feature>
<dbReference type="AlphaFoldDB" id="A0A8E1WKQ1"/>
<keyword evidence="1 6" id="KW-0597">Phosphoprotein</keyword>
<keyword evidence="5" id="KW-0804">Transcription</keyword>
<dbReference type="SMART" id="SM00421">
    <property type="entry name" value="HTH_LUXR"/>
    <property type="match status" value="1"/>
</dbReference>
<dbReference type="Pfam" id="PF00196">
    <property type="entry name" value="GerE"/>
    <property type="match status" value="1"/>
</dbReference>
<dbReference type="InterPro" id="IPR036388">
    <property type="entry name" value="WH-like_DNA-bd_sf"/>
</dbReference>
<dbReference type="GO" id="GO:0003677">
    <property type="term" value="F:DNA binding"/>
    <property type="evidence" value="ECO:0007669"/>
    <property type="project" value="UniProtKB-KW"/>
</dbReference>
<protein>
    <submittedName>
        <fullName evidence="9">Two-component system response regulator FixJ</fullName>
    </submittedName>
</protein>